<dbReference type="EMBL" id="JN253950">
    <property type="protein sequence ID" value="AEK80763.1"/>
    <property type="molecule type" value="Genomic_DNA"/>
</dbReference>
<dbReference type="VEuPathDB" id="FungiDB:PHYSODRAFT_288779"/>
<comment type="domain">
    <text evidence="7">The RxLR-dEER motif acts to carry the protein into the host cell cytoplasm through binding to cell surface phosphatidylinositol-3-phosphate.</text>
</comment>
<dbReference type="Pfam" id="PF16810">
    <property type="entry name" value="RXLR"/>
    <property type="match status" value="1"/>
</dbReference>
<evidence type="ECO:0000256" key="2">
    <source>
        <dbReference type="ARBA" id="ARBA00004613"/>
    </source>
</evidence>
<evidence type="ECO:0000256" key="1">
    <source>
        <dbReference type="ARBA" id="ARBA00004340"/>
    </source>
</evidence>
<accession>G1FRM7</accession>
<reference evidence="10" key="1">
    <citation type="journal article" date="2011" name="Plant Cell">
        <title>Transcriptional programming and functional interactions within the Phytophthora sojae RXLR effector repertoire.</title>
        <authorList>
            <person name="Wang Q."/>
            <person name="Han C."/>
            <person name="Ferreira A.O."/>
            <person name="Yu X."/>
            <person name="Ye W."/>
            <person name="Tripathy S."/>
            <person name="Kale S.D."/>
            <person name="Gu B."/>
            <person name="Sheng Y."/>
            <person name="Sui Y."/>
            <person name="Wang X."/>
            <person name="Zhang Z."/>
            <person name="Cheng B."/>
            <person name="Dong S."/>
            <person name="Shan W."/>
            <person name="Zheng X."/>
            <person name="Dou D."/>
            <person name="Tyler B.M."/>
            <person name="Wang Y."/>
        </authorList>
    </citation>
    <scope>NUCLEOTIDE SEQUENCE</scope>
    <source>
        <strain evidence="9">P7064</strain>
        <strain evidence="10">P7076</strain>
    </source>
</reference>
<comment type="subcellular location">
    <subcellularLocation>
        <location evidence="1">Host cell</location>
    </subcellularLocation>
    <subcellularLocation>
        <location evidence="2 7">Secreted</location>
    </subcellularLocation>
</comment>
<feature type="domain" description="RxLR effector PexRD54 WY" evidence="8">
    <location>
        <begin position="161"/>
        <end position="202"/>
    </location>
</feature>
<evidence type="ECO:0000256" key="4">
    <source>
        <dbReference type="ARBA" id="ARBA00022525"/>
    </source>
</evidence>
<feature type="signal peptide" evidence="7">
    <location>
        <begin position="1"/>
        <end position="20"/>
    </location>
</feature>
<comment type="similarity">
    <text evidence="3 7">Belongs to the RxLR effector family.</text>
</comment>
<feature type="chain" id="PRO_5007659722" description="RxLR effector protein" evidence="7">
    <location>
        <begin position="21"/>
        <end position="392"/>
    </location>
</feature>
<dbReference type="Pfam" id="PF22748">
    <property type="entry name" value="PexRD54_WY"/>
    <property type="match status" value="1"/>
</dbReference>
<keyword evidence="5 7" id="KW-0732">Signal</keyword>
<evidence type="ECO:0000256" key="3">
    <source>
        <dbReference type="ARBA" id="ARBA00010400"/>
    </source>
</evidence>
<evidence type="ECO:0000256" key="7">
    <source>
        <dbReference type="RuleBase" id="RU367124"/>
    </source>
</evidence>
<comment type="function">
    <text evidence="7">Effector that suppresses plant defense responses during pathogen infection.</text>
</comment>
<dbReference type="EMBL" id="JN253952">
    <property type="protein sequence ID" value="AEK80765.1"/>
    <property type="molecule type" value="Genomic_DNA"/>
</dbReference>
<dbReference type="AlphaFoldDB" id="G1FRM7"/>
<gene>
    <name evidence="10" type="primary">Avh</name>
</gene>
<dbReference type="GO" id="GO:0005576">
    <property type="term" value="C:extracellular region"/>
    <property type="evidence" value="ECO:0007669"/>
    <property type="project" value="UniProtKB-SubCell"/>
</dbReference>
<dbReference type="InterPro" id="IPR054463">
    <property type="entry name" value="PexRD54_WY"/>
</dbReference>
<dbReference type="GO" id="GO:0043657">
    <property type="term" value="C:host cell"/>
    <property type="evidence" value="ECO:0007669"/>
    <property type="project" value="UniProtKB-SubCell"/>
</dbReference>
<evidence type="ECO:0000313" key="9">
    <source>
        <dbReference type="EMBL" id="AEK80763.1"/>
    </source>
</evidence>
<proteinExistence type="inferred from homology"/>
<dbReference type="InterPro" id="IPR031825">
    <property type="entry name" value="RXLR"/>
</dbReference>
<evidence type="ECO:0000256" key="5">
    <source>
        <dbReference type="ARBA" id="ARBA00022729"/>
    </source>
</evidence>
<evidence type="ECO:0000259" key="8">
    <source>
        <dbReference type="Pfam" id="PF22748"/>
    </source>
</evidence>
<keyword evidence="6" id="KW-0843">Virulence</keyword>
<sequence>MRLQFVVLLVASVVIATTDATSGSSFATIRDDTPAERSLRISGISASDEERGGPVALEKVKTQLPTSTITEKTLARWAQNNKFPKKALIRLNLYSAGDKFFKKPEFEKWVTYMTLLHKQNAEAAVISTLMTRYPDDALSQMLIAAKKVAGTEAIATKLLTEQARVWSSSGKSADEVFGLFQLTKAGDKLLDNPQFTAWTKYVDDLNKNNVEKANAMMTSALATHYTDEALATMVVAGKKVPGTENIATKLEAAQIQSWLSSKVEPVDGFKSISLDQVGAGLLTNPKLNTWVKYMDAFNAKNPRAKTTMVKTFTTYYGDEGLAKMLVAAKNVETTEEMATDLQHAQATGCLPRQSREMFSSGWALRELHLTVLRETSITSTSRSSTACTLAVG</sequence>
<keyword evidence="4 7" id="KW-0964">Secreted</keyword>
<evidence type="ECO:0000256" key="6">
    <source>
        <dbReference type="ARBA" id="ARBA00023026"/>
    </source>
</evidence>
<evidence type="ECO:0000313" key="10">
    <source>
        <dbReference type="EMBL" id="AEK80765.1"/>
    </source>
</evidence>
<organism evidence="10">
    <name type="scientific">Phytophthora sojae</name>
    <name type="common">Soybean stem and root rot agent</name>
    <name type="synonym">Phytophthora megasperma f. sp. glycines</name>
    <dbReference type="NCBI Taxonomy" id="67593"/>
    <lineage>
        <taxon>Eukaryota</taxon>
        <taxon>Sar</taxon>
        <taxon>Stramenopiles</taxon>
        <taxon>Oomycota</taxon>
        <taxon>Peronosporomycetes</taxon>
        <taxon>Peronosporales</taxon>
        <taxon>Peronosporaceae</taxon>
        <taxon>Phytophthora</taxon>
    </lineage>
</organism>
<name>G1FRM7_PHYSO</name>
<protein>
    <recommendedName>
        <fullName evidence="7">RxLR effector protein</fullName>
    </recommendedName>
</protein>